<evidence type="ECO:0000313" key="3">
    <source>
        <dbReference type="Proteomes" id="UP000035579"/>
    </source>
</evidence>
<organism evidence="2 3">
    <name type="scientific">Archangium gephyra</name>
    <dbReference type="NCBI Taxonomy" id="48"/>
    <lineage>
        <taxon>Bacteria</taxon>
        <taxon>Pseudomonadati</taxon>
        <taxon>Myxococcota</taxon>
        <taxon>Myxococcia</taxon>
        <taxon>Myxococcales</taxon>
        <taxon>Cystobacterineae</taxon>
        <taxon>Archangiaceae</taxon>
        <taxon>Archangium</taxon>
    </lineage>
</organism>
<dbReference type="EMBL" id="CP011509">
    <property type="protein sequence ID" value="AKJ07252.1"/>
    <property type="molecule type" value="Genomic_DNA"/>
</dbReference>
<evidence type="ECO:0000313" key="2">
    <source>
        <dbReference type="EMBL" id="AKJ07252.1"/>
    </source>
</evidence>
<dbReference type="AlphaFoldDB" id="A0AAC8QGC2"/>
<sequence>MGGLGPRWCFLCRLGGRGRRCRGASSPRGLGLLLPPSSPEHEQQGSQQHQHDGEQPECALPIHGTEG</sequence>
<accession>A0AAC8QGC2</accession>
<feature type="compositionally biased region" description="Low complexity" evidence="1">
    <location>
        <begin position="23"/>
        <end position="35"/>
    </location>
</feature>
<protein>
    <submittedName>
        <fullName evidence="2">Uncharacterized protein</fullName>
    </submittedName>
</protein>
<dbReference type="KEGG" id="age:AA314_08878"/>
<proteinExistence type="predicted"/>
<name>A0AAC8QGC2_9BACT</name>
<dbReference type="Proteomes" id="UP000035579">
    <property type="component" value="Chromosome"/>
</dbReference>
<reference evidence="2 3" key="1">
    <citation type="submission" date="2015-05" db="EMBL/GenBank/DDBJ databases">
        <title>Genome assembly of Archangium gephyra DSM 2261.</title>
        <authorList>
            <person name="Sharma G."/>
            <person name="Subramanian S."/>
        </authorList>
    </citation>
    <scope>NUCLEOTIDE SEQUENCE [LARGE SCALE GENOMIC DNA]</scope>
    <source>
        <strain evidence="2 3">DSM 2261</strain>
    </source>
</reference>
<feature type="region of interest" description="Disordered" evidence="1">
    <location>
        <begin position="19"/>
        <end position="67"/>
    </location>
</feature>
<feature type="compositionally biased region" description="Basic and acidic residues" evidence="1">
    <location>
        <begin position="39"/>
        <end position="54"/>
    </location>
</feature>
<gene>
    <name evidence="2" type="ORF">AA314_08878</name>
</gene>
<evidence type="ECO:0000256" key="1">
    <source>
        <dbReference type="SAM" id="MobiDB-lite"/>
    </source>
</evidence>